<evidence type="ECO:0000256" key="2">
    <source>
        <dbReference type="ARBA" id="ARBA00022801"/>
    </source>
</evidence>
<dbReference type="SUPFAM" id="SSF54637">
    <property type="entry name" value="Thioesterase/thiol ester dehydrase-isomerase"/>
    <property type="match status" value="1"/>
</dbReference>
<reference evidence="4 5" key="1">
    <citation type="submission" date="2019-07" db="EMBL/GenBank/DDBJ databases">
        <title>Whole genome shotgun sequence of Enterococcus villorum NBRC 100699.</title>
        <authorList>
            <person name="Hosoyama A."/>
            <person name="Uohara A."/>
            <person name="Ohji S."/>
            <person name="Ichikawa N."/>
        </authorList>
    </citation>
    <scope>NUCLEOTIDE SEQUENCE [LARGE SCALE GENOMIC DNA]</scope>
    <source>
        <strain evidence="4 5">NBRC 100699</strain>
    </source>
</reference>
<proteinExistence type="inferred from homology"/>
<feature type="domain" description="Thioesterase" evidence="3">
    <location>
        <begin position="34"/>
        <end position="109"/>
    </location>
</feature>
<dbReference type="Proteomes" id="UP000321830">
    <property type="component" value="Unassembled WGS sequence"/>
</dbReference>
<dbReference type="GO" id="GO:0061522">
    <property type="term" value="F:1,4-dihydroxy-2-naphthoyl-CoA thioesterase activity"/>
    <property type="evidence" value="ECO:0007669"/>
    <property type="project" value="TreeGrafter"/>
</dbReference>
<evidence type="ECO:0000313" key="5">
    <source>
        <dbReference type="Proteomes" id="UP000321830"/>
    </source>
</evidence>
<dbReference type="PANTHER" id="PTHR43240:SF5">
    <property type="entry name" value="1,4-DIHYDROXY-2-NAPHTHOYL-COA THIOESTERASE 1"/>
    <property type="match status" value="1"/>
</dbReference>
<comment type="caution">
    <text evidence="4">The sequence shown here is derived from an EMBL/GenBank/DDBJ whole genome shotgun (WGS) entry which is preliminary data.</text>
</comment>
<dbReference type="CDD" id="cd03443">
    <property type="entry name" value="PaaI_thioesterase"/>
    <property type="match status" value="1"/>
</dbReference>
<dbReference type="Gene3D" id="3.10.129.10">
    <property type="entry name" value="Hotdog Thioesterase"/>
    <property type="match status" value="1"/>
</dbReference>
<dbReference type="InterPro" id="IPR029069">
    <property type="entry name" value="HotDog_dom_sf"/>
</dbReference>
<evidence type="ECO:0000313" key="4">
    <source>
        <dbReference type="EMBL" id="GEL90692.1"/>
    </source>
</evidence>
<dbReference type="NCBIfam" id="TIGR00369">
    <property type="entry name" value="unchar_dom_1"/>
    <property type="match status" value="1"/>
</dbReference>
<keyword evidence="2" id="KW-0378">Hydrolase</keyword>
<organism evidence="4 5">
    <name type="scientific">Enterococcus villorum</name>
    <dbReference type="NCBI Taxonomy" id="112904"/>
    <lineage>
        <taxon>Bacteria</taxon>
        <taxon>Bacillati</taxon>
        <taxon>Bacillota</taxon>
        <taxon>Bacilli</taxon>
        <taxon>Lactobacillales</taxon>
        <taxon>Enterococcaceae</taxon>
        <taxon>Enterococcus</taxon>
    </lineage>
</organism>
<accession>A0A511IY38</accession>
<gene>
    <name evidence="4" type="ORF">EVI01_00290</name>
</gene>
<evidence type="ECO:0000259" key="3">
    <source>
        <dbReference type="Pfam" id="PF03061"/>
    </source>
</evidence>
<dbReference type="EMBL" id="BJWF01000001">
    <property type="protein sequence ID" value="GEL90692.1"/>
    <property type="molecule type" value="Genomic_DNA"/>
</dbReference>
<protein>
    <submittedName>
        <fullName evidence="4">Thioesterase</fullName>
    </submittedName>
</protein>
<sequence length="121" mass="13164">MMNLIDYLKIETSYVSKERVELLLPLSKIHHQPFGYLHGGISGVLIETACSIGANQHLTASQVAIGLDLHVNHLNKAQTGQLRVVAQPVKIGRAIQFWTAEVYLDGETIVANGSCTLTVKG</sequence>
<dbReference type="GO" id="GO:0005829">
    <property type="term" value="C:cytosol"/>
    <property type="evidence" value="ECO:0007669"/>
    <property type="project" value="TreeGrafter"/>
</dbReference>
<evidence type="ECO:0000256" key="1">
    <source>
        <dbReference type="ARBA" id="ARBA00008324"/>
    </source>
</evidence>
<dbReference type="InterPro" id="IPR003736">
    <property type="entry name" value="PAAI_dom"/>
</dbReference>
<dbReference type="Pfam" id="PF03061">
    <property type="entry name" value="4HBT"/>
    <property type="match status" value="1"/>
</dbReference>
<comment type="similarity">
    <text evidence="1">Belongs to the thioesterase PaaI family.</text>
</comment>
<dbReference type="InterPro" id="IPR006683">
    <property type="entry name" value="Thioestr_dom"/>
</dbReference>
<name>A0A511IY38_9ENTE</name>
<dbReference type="AlphaFoldDB" id="A0A511IY38"/>
<dbReference type="PANTHER" id="PTHR43240">
    <property type="entry name" value="1,4-DIHYDROXY-2-NAPHTHOYL-COA THIOESTERASE 1"/>
    <property type="match status" value="1"/>
</dbReference>